<keyword evidence="2 3" id="KW-0040">ANK repeat</keyword>
<evidence type="ECO:0000256" key="1">
    <source>
        <dbReference type="ARBA" id="ARBA00022786"/>
    </source>
</evidence>
<dbReference type="PANTHER" id="PTHR20966:SF2">
    <property type="entry name" value="ANKYRIN REPEAT AND SOCS BOX PROTEIN 17"/>
    <property type="match status" value="1"/>
</dbReference>
<dbReference type="EMBL" id="JAHLQT010007918">
    <property type="protein sequence ID" value="KAG7174121.1"/>
    <property type="molecule type" value="Genomic_DNA"/>
</dbReference>
<proteinExistence type="predicted"/>
<evidence type="ECO:0000313" key="4">
    <source>
        <dbReference type="EMBL" id="KAG7174121.1"/>
    </source>
</evidence>
<feature type="repeat" description="ANK" evidence="3">
    <location>
        <begin position="220"/>
        <end position="252"/>
    </location>
</feature>
<dbReference type="InterPro" id="IPR039147">
    <property type="entry name" value="ASB17"/>
</dbReference>
<evidence type="ECO:0000256" key="2">
    <source>
        <dbReference type="ARBA" id="ARBA00023043"/>
    </source>
</evidence>
<protein>
    <submittedName>
        <fullName evidence="4">Uncharacterized protein</fullName>
    </submittedName>
</protein>
<dbReference type="InterPro" id="IPR002110">
    <property type="entry name" value="Ankyrin_rpt"/>
</dbReference>
<dbReference type="OrthoDB" id="6419934at2759"/>
<reference evidence="4" key="1">
    <citation type="journal article" date="2021" name="Sci. Adv.">
        <title>The American lobster genome reveals insights on longevity, neural, and immune adaptations.</title>
        <authorList>
            <person name="Polinski J.M."/>
            <person name="Zimin A.V."/>
            <person name="Clark K.F."/>
            <person name="Kohn A.B."/>
            <person name="Sadowski N."/>
            <person name="Timp W."/>
            <person name="Ptitsyn A."/>
            <person name="Khanna P."/>
            <person name="Romanova D.Y."/>
            <person name="Williams P."/>
            <person name="Greenwood S.J."/>
            <person name="Moroz L.L."/>
            <person name="Walt D.R."/>
            <person name="Bodnar A.G."/>
        </authorList>
    </citation>
    <scope>NUCLEOTIDE SEQUENCE</scope>
    <source>
        <strain evidence="4">GMGI-L3</strain>
    </source>
</reference>
<dbReference type="PROSITE" id="PS50297">
    <property type="entry name" value="ANK_REP_REGION"/>
    <property type="match status" value="1"/>
</dbReference>
<dbReference type="PROSITE" id="PS50088">
    <property type="entry name" value="ANK_REPEAT"/>
    <property type="match status" value="1"/>
</dbReference>
<comment type="caution">
    <text evidence="4">The sequence shown here is derived from an EMBL/GenBank/DDBJ whole genome shotgun (WGS) entry which is preliminary data.</text>
</comment>
<accession>A0A8J5TDY0</accession>
<sequence length="377" mass="41080">MARKTMAEVRGLVLGWGPKGGEDAPFIQRLWPAVLTGAGAGNGLTVNANMLETLLAGCARDCLNSRKRRDELVEAFTPMLEASSDPAKAAAALIDATLEYHNRHLDSNGGVCKLGKFHNVLYVTVSVAVEQNVRDSDAVTRLLQALHHCEGGLDRLVAPAVLGPKVSHILSSWRGDTDTPEQARHRLQFFVDHARTTCLVLPQPGRLPVPLIDAPLPTLQGASPLYVAVQATDEDAVLLLLQNGATPVLSGQFCPFLLALRRLSAHAQATLSQRPPCSCPGHPCPCYFQHPIVYPQEALSVLHLLLRAIGARQVAWDAEVLHPRVLYDGILGGPPSLRHWARYSVRKALKRAWKLPHGTSDLGQPQRLISYLNLYLD</sequence>
<dbReference type="PANTHER" id="PTHR20966">
    <property type="entry name" value="ANKYRIN REPEAT AND SOCS BOX PROTEIN 17"/>
    <property type="match status" value="1"/>
</dbReference>
<dbReference type="AlphaFoldDB" id="A0A8J5TDY0"/>
<evidence type="ECO:0000256" key="3">
    <source>
        <dbReference type="PROSITE-ProRule" id="PRU00023"/>
    </source>
</evidence>
<keyword evidence="1" id="KW-0833">Ubl conjugation pathway</keyword>
<name>A0A8J5TDY0_HOMAM</name>
<evidence type="ECO:0000313" key="5">
    <source>
        <dbReference type="Proteomes" id="UP000747542"/>
    </source>
</evidence>
<keyword evidence="5" id="KW-1185">Reference proteome</keyword>
<dbReference type="Proteomes" id="UP000747542">
    <property type="component" value="Unassembled WGS sequence"/>
</dbReference>
<gene>
    <name evidence="4" type="ORF">Hamer_G020512</name>
</gene>
<organism evidence="4 5">
    <name type="scientific">Homarus americanus</name>
    <name type="common">American lobster</name>
    <dbReference type="NCBI Taxonomy" id="6706"/>
    <lineage>
        <taxon>Eukaryota</taxon>
        <taxon>Metazoa</taxon>
        <taxon>Ecdysozoa</taxon>
        <taxon>Arthropoda</taxon>
        <taxon>Crustacea</taxon>
        <taxon>Multicrustacea</taxon>
        <taxon>Malacostraca</taxon>
        <taxon>Eumalacostraca</taxon>
        <taxon>Eucarida</taxon>
        <taxon>Decapoda</taxon>
        <taxon>Pleocyemata</taxon>
        <taxon>Astacidea</taxon>
        <taxon>Nephropoidea</taxon>
        <taxon>Nephropidae</taxon>
        <taxon>Homarus</taxon>
    </lineage>
</organism>